<dbReference type="InterPro" id="IPR036388">
    <property type="entry name" value="WH-like_DNA-bd_sf"/>
</dbReference>
<proteinExistence type="predicted"/>
<evidence type="ECO:0000256" key="3">
    <source>
        <dbReference type="ARBA" id="ARBA00040173"/>
    </source>
</evidence>
<dbReference type="InterPro" id="IPR036390">
    <property type="entry name" value="WH_DNA-bd_sf"/>
</dbReference>
<accession>A0ABW5PQV0</accession>
<evidence type="ECO:0000313" key="4">
    <source>
        <dbReference type="EMBL" id="MFD2617240.1"/>
    </source>
</evidence>
<dbReference type="Pfam" id="PF02082">
    <property type="entry name" value="Rrf2"/>
    <property type="match status" value="1"/>
</dbReference>
<dbReference type="RefSeq" id="WP_141190883.1">
    <property type="nucleotide sequence ID" value="NZ_JBHUMR010000009.1"/>
</dbReference>
<evidence type="ECO:0000256" key="1">
    <source>
        <dbReference type="ARBA" id="ARBA00023125"/>
    </source>
</evidence>
<dbReference type="PROSITE" id="PS51197">
    <property type="entry name" value="HTH_RRF2_2"/>
    <property type="match status" value="1"/>
</dbReference>
<comment type="caution">
    <text evidence="4">The sequence shown here is derived from an EMBL/GenBank/DDBJ whole genome shotgun (WGS) entry which is preliminary data.</text>
</comment>
<dbReference type="SUPFAM" id="SSF46785">
    <property type="entry name" value="Winged helix' DNA-binding domain"/>
    <property type="match status" value="1"/>
</dbReference>
<sequence length="148" mass="16861">MKLTQFSDYSLRVLIALGALPKEKKISIEELSMAFHISKNHLMKVVHQLGKLELITTVRGRNGGIYLSKAPKDINIGWVIRHTEDHFHLVECFNRENNQCFITPVCGYQAILNEAVNQFLATLDKYTLEDVLGDRQVLQNMIVSSLYG</sequence>
<dbReference type="Proteomes" id="UP001597458">
    <property type="component" value="Unassembled WGS sequence"/>
</dbReference>
<gene>
    <name evidence="4" type="ORF">ACFSTF_07935</name>
</gene>
<keyword evidence="5" id="KW-1185">Reference proteome</keyword>
<evidence type="ECO:0000256" key="2">
    <source>
        <dbReference type="ARBA" id="ARBA00034078"/>
    </source>
</evidence>
<reference evidence="5" key="1">
    <citation type="journal article" date="2019" name="Int. J. Syst. Evol. Microbiol.">
        <title>The Global Catalogue of Microorganisms (GCM) 10K type strain sequencing project: providing services to taxonomists for standard genome sequencing and annotation.</title>
        <authorList>
            <consortium name="The Broad Institute Genomics Platform"/>
            <consortium name="The Broad Institute Genome Sequencing Center for Infectious Disease"/>
            <person name="Wu L."/>
            <person name="Ma J."/>
        </authorList>
    </citation>
    <scope>NUCLEOTIDE SEQUENCE [LARGE SCALE GENOMIC DNA]</scope>
    <source>
        <strain evidence="5">TISTR 2241</strain>
    </source>
</reference>
<dbReference type="NCBIfam" id="TIGR00738">
    <property type="entry name" value="rrf2_super"/>
    <property type="match status" value="1"/>
</dbReference>
<dbReference type="PANTHER" id="PTHR33221:SF4">
    <property type="entry name" value="HTH-TYPE TRANSCRIPTIONAL REPRESSOR NSRR"/>
    <property type="match status" value="1"/>
</dbReference>
<dbReference type="Gene3D" id="1.10.10.10">
    <property type="entry name" value="Winged helix-like DNA-binding domain superfamily/Winged helix DNA-binding domain"/>
    <property type="match status" value="1"/>
</dbReference>
<keyword evidence="1" id="KW-0238">DNA-binding</keyword>
<dbReference type="EMBL" id="JBHUMR010000009">
    <property type="protein sequence ID" value="MFD2617240.1"/>
    <property type="molecule type" value="Genomic_DNA"/>
</dbReference>
<comment type="cofactor">
    <cofactor evidence="2">
        <name>[2Fe-2S] cluster</name>
        <dbReference type="ChEBI" id="CHEBI:190135"/>
    </cofactor>
</comment>
<dbReference type="PANTHER" id="PTHR33221">
    <property type="entry name" value="WINGED HELIX-TURN-HELIX TRANSCRIPTIONAL REGULATOR, RRF2 FAMILY"/>
    <property type="match status" value="1"/>
</dbReference>
<evidence type="ECO:0000313" key="5">
    <source>
        <dbReference type="Proteomes" id="UP001597458"/>
    </source>
</evidence>
<protein>
    <recommendedName>
        <fullName evidence="3">HTH-type transcriptional regulator NsrR</fullName>
    </recommendedName>
</protein>
<organism evidence="4 5">
    <name type="scientific">Terrilactibacillus laevilacticus</name>
    <dbReference type="NCBI Taxonomy" id="1380157"/>
    <lineage>
        <taxon>Bacteria</taxon>
        <taxon>Bacillati</taxon>
        <taxon>Bacillota</taxon>
        <taxon>Bacilli</taxon>
        <taxon>Bacillales</taxon>
        <taxon>Bacillaceae</taxon>
        <taxon>Terrilactibacillus</taxon>
    </lineage>
</organism>
<name>A0ABW5PQV0_9BACI</name>
<dbReference type="InterPro" id="IPR000944">
    <property type="entry name" value="Tscrpt_reg_Rrf2"/>
</dbReference>